<dbReference type="AlphaFoldDB" id="A0A1A3PA38"/>
<dbReference type="OrthoDB" id="4737969at2"/>
<organism evidence="2 3">
    <name type="scientific">Mycobacterium asiaticum</name>
    <dbReference type="NCBI Taxonomy" id="1790"/>
    <lineage>
        <taxon>Bacteria</taxon>
        <taxon>Bacillati</taxon>
        <taxon>Actinomycetota</taxon>
        <taxon>Actinomycetes</taxon>
        <taxon>Mycobacteriales</taxon>
        <taxon>Mycobacteriaceae</taxon>
        <taxon>Mycobacterium</taxon>
    </lineage>
</organism>
<reference evidence="2 3" key="1">
    <citation type="submission" date="2016-06" db="EMBL/GenBank/DDBJ databases">
        <authorList>
            <person name="Kjaerup R.B."/>
            <person name="Dalgaard T.S."/>
            <person name="Juul-Madsen H.R."/>
        </authorList>
    </citation>
    <scope>NUCLEOTIDE SEQUENCE [LARGE SCALE GENOMIC DNA]</scope>
    <source>
        <strain evidence="2 3">1165133.8</strain>
    </source>
</reference>
<dbReference type="RefSeq" id="WP_065142641.1">
    <property type="nucleotide sequence ID" value="NZ_LZLS01000025.1"/>
</dbReference>
<name>A0A1A3PA38_MYCAS</name>
<feature type="region of interest" description="Disordered" evidence="1">
    <location>
        <begin position="56"/>
        <end position="75"/>
    </location>
</feature>
<protein>
    <submittedName>
        <fullName evidence="2">Uncharacterized protein</fullName>
    </submittedName>
</protein>
<accession>A0A1A3PA38</accession>
<evidence type="ECO:0000313" key="3">
    <source>
        <dbReference type="Proteomes" id="UP000093928"/>
    </source>
</evidence>
<gene>
    <name evidence="2" type="ORF">A5634_15945</name>
</gene>
<sequence length="75" mass="8454">MTVFRAIDPHGAIIATRCFENAEDAHRWFAESIVGRYQAGWRMEVDDDGQWAGFDDTGGFTAPLSRRPNPSRIRG</sequence>
<evidence type="ECO:0000313" key="2">
    <source>
        <dbReference type="EMBL" id="OBK30560.1"/>
    </source>
</evidence>
<proteinExistence type="predicted"/>
<dbReference type="Proteomes" id="UP000093928">
    <property type="component" value="Unassembled WGS sequence"/>
</dbReference>
<evidence type="ECO:0000256" key="1">
    <source>
        <dbReference type="SAM" id="MobiDB-lite"/>
    </source>
</evidence>
<comment type="caution">
    <text evidence="2">The sequence shown here is derived from an EMBL/GenBank/DDBJ whole genome shotgun (WGS) entry which is preliminary data.</text>
</comment>
<dbReference type="EMBL" id="LZLS01000025">
    <property type="protein sequence ID" value="OBK30560.1"/>
    <property type="molecule type" value="Genomic_DNA"/>
</dbReference>